<keyword evidence="5" id="KW-0552">Olfaction</keyword>
<dbReference type="PANTHER" id="PTHR21137">
    <property type="entry name" value="ODORANT RECEPTOR"/>
    <property type="match status" value="1"/>
</dbReference>
<evidence type="ECO:0000256" key="5">
    <source>
        <dbReference type="ARBA" id="ARBA00022725"/>
    </source>
</evidence>
<keyword evidence="2" id="KW-1003">Cell membrane</keyword>
<name>A0A232F4H9_9HYME</name>
<dbReference type="AlphaFoldDB" id="A0A232F4H9"/>
<evidence type="ECO:0000256" key="6">
    <source>
        <dbReference type="ARBA" id="ARBA00022989"/>
    </source>
</evidence>
<feature type="transmembrane region" description="Helical" evidence="10">
    <location>
        <begin position="196"/>
        <end position="217"/>
    </location>
</feature>
<feature type="transmembrane region" description="Helical" evidence="10">
    <location>
        <begin position="223"/>
        <end position="247"/>
    </location>
</feature>
<evidence type="ECO:0000256" key="10">
    <source>
        <dbReference type="SAM" id="Phobius"/>
    </source>
</evidence>
<keyword evidence="4 10" id="KW-0812">Transmembrane</keyword>
<keyword evidence="8" id="KW-0675">Receptor</keyword>
<evidence type="ECO:0000256" key="7">
    <source>
        <dbReference type="ARBA" id="ARBA00023136"/>
    </source>
</evidence>
<proteinExistence type="predicted"/>
<dbReference type="GO" id="GO:0004984">
    <property type="term" value="F:olfactory receptor activity"/>
    <property type="evidence" value="ECO:0007669"/>
    <property type="project" value="InterPro"/>
</dbReference>
<keyword evidence="9" id="KW-0807">Transducer</keyword>
<reference evidence="11 12" key="1">
    <citation type="journal article" date="2017" name="Curr. Biol.">
        <title>The Evolution of Venom by Co-option of Single-Copy Genes.</title>
        <authorList>
            <person name="Martinson E.O."/>
            <person name="Mrinalini"/>
            <person name="Kelkar Y.D."/>
            <person name="Chang C.H."/>
            <person name="Werren J.H."/>
        </authorList>
    </citation>
    <scope>NUCLEOTIDE SEQUENCE [LARGE SCALE GENOMIC DNA]</scope>
    <source>
        <strain evidence="11 12">Alberta</strain>
        <tissue evidence="11">Whole body</tissue>
    </source>
</reference>
<dbReference type="GO" id="GO:0005549">
    <property type="term" value="F:odorant binding"/>
    <property type="evidence" value="ECO:0007669"/>
    <property type="project" value="InterPro"/>
</dbReference>
<evidence type="ECO:0000256" key="4">
    <source>
        <dbReference type="ARBA" id="ARBA00022692"/>
    </source>
</evidence>
<evidence type="ECO:0000256" key="1">
    <source>
        <dbReference type="ARBA" id="ARBA00004651"/>
    </source>
</evidence>
<evidence type="ECO:0000256" key="9">
    <source>
        <dbReference type="ARBA" id="ARBA00023224"/>
    </source>
</evidence>
<dbReference type="InterPro" id="IPR004117">
    <property type="entry name" value="7tm6_olfct_rcpt"/>
</dbReference>
<comment type="subcellular location">
    <subcellularLocation>
        <location evidence="1">Cell membrane</location>
        <topology evidence="1">Multi-pass membrane protein</topology>
    </subcellularLocation>
</comment>
<keyword evidence="3" id="KW-0716">Sensory transduction</keyword>
<protein>
    <recommendedName>
        <fullName evidence="13">Odorant receptor</fullName>
    </recommendedName>
</protein>
<feature type="transmembrane region" description="Helical" evidence="10">
    <location>
        <begin position="164"/>
        <end position="184"/>
    </location>
</feature>
<dbReference type="OrthoDB" id="6597368at2759"/>
<keyword evidence="6 10" id="KW-1133">Transmembrane helix</keyword>
<dbReference type="GO" id="GO:0005886">
    <property type="term" value="C:plasma membrane"/>
    <property type="evidence" value="ECO:0007669"/>
    <property type="project" value="UniProtKB-SubCell"/>
</dbReference>
<evidence type="ECO:0000256" key="2">
    <source>
        <dbReference type="ARBA" id="ARBA00022475"/>
    </source>
</evidence>
<keyword evidence="7 10" id="KW-0472">Membrane</keyword>
<evidence type="ECO:0008006" key="13">
    <source>
        <dbReference type="Google" id="ProtNLM"/>
    </source>
</evidence>
<comment type="caution">
    <text evidence="11">The sequence shown here is derived from an EMBL/GenBank/DDBJ whole genome shotgun (WGS) entry which is preliminary data.</text>
</comment>
<feature type="non-terminal residue" evidence="11">
    <location>
        <position position="305"/>
    </location>
</feature>
<sequence length="305" mass="35517">MQFYIFTLSGVWCPSNWTSLLKLSYNMYTTIIAISGILFWASMFVNLIITKNESEYFYENVFAISTLTYAMYKEFFVLKKRKEIQQMLKLSFDDEWYRPFDNHEIQIIDHYAHETRWVTQVYAIGIIAGLATKAITPMLNSNSAWVLPIEAWYPYNTSNLKNYLFAYTQQLMGGIPLICLHISYRLGNYLNQEFKGILTGQVMITIPNICINVYLLSQHRGGITLHLVDSFFCFTTCLMQIFLYCWYGNKIILLSFDVANTVYTTNWLSLNISSKKKLLTIMVRATRSIQFAAGTFIMNIDSFIE</sequence>
<dbReference type="Pfam" id="PF02949">
    <property type="entry name" value="7tm_6"/>
    <property type="match status" value="2"/>
</dbReference>
<dbReference type="GO" id="GO:0007165">
    <property type="term" value="P:signal transduction"/>
    <property type="evidence" value="ECO:0007669"/>
    <property type="project" value="UniProtKB-KW"/>
</dbReference>
<keyword evidence="12" id="KW-1185">Reference proteome</keyword>
<dbReference type="Proteomes" id="UP000215335">
    <property type="component" value="Unassembled WGS sequence"/>
</dbReference>
<evidence type="ECO:0000313" key="12">
    <source>
        <dbReference type="Proteomes" id="UP000215335"/>
    </source>
</evidence>
<evidence type="ECO:0000256" key="3">
    <source>
        <dbReference type="ARBA" id="ARBA00022606"/>
    </source>
</evidence>
<gene>
    <name evidence="11" type="ORF">TSAR_001228</name>
</gene>
<dbReference type="EMBL" id="NNAY01000992">
    <property type="protein sequence ID" value="OXU25585.1"/>
    <property type="molecule type" value="Genomic_DNA"/>
</dbReference>
<evidence type="ECO:0000256" key="8">
    <source>
        <dbReference type="ARBA" id="ARBA00023170"/>
    </source>
</evidence>
<evidence type="ECO:0000313" key="11">
    <source>
        <dbReference type="EMBL" id="OXU25585.1"/>
    </source>
</evidence>
<accession>A0A232F4H9</accession>
<dbReference type="PANTHER" id="PTHR21137:SF35">
    <property type="entry name" value="ODORANT RECEPTOR 19A-RELATED"/>
    <property type="match status" value="1"/>
</dbReference>
<organism evidence="11 12">
    <name type="scientific">Trichomalopsis sarcophagae</name>
    <dbReference type="NCBI Taxonomy" id="543379"/>
    <lineage>
        <taxon>Eukaryota</taxon>
        <taxon>Metazoa</taxon>
        <taxon>Ecdysozoa</taxon>
        <taxon>Arthropoda</taxon>
        <taxon>Hexapoda</taxon>
        <taxon>Insecta</taxon>
        <taxon>Pterygota</taxon>
        <taxon>Neoptera</taxon>
        <taxon>Endopterygota</taxon>
        <taxon>Hymenoptera</taxon>
        <taxon>Apocrita</taxon>
        <taxon>Proctotrupomorpha</taxon>
        <taxon>Chalcidoidea</taxon>
        <taxon>Pteromalidae</taxon>
        <taxon>Pteromalinae</taxon>
        <taxon>Trichomalopsis</taxon>
    </lineage>
</organism>
<feature type="transmembrane region" description="Helical" evidence="10">
    <location>
        <begin position="27"/>
        <end position="49"/>
    </location>
</feature>